<dbReference type="Proteomes" id="UP000006447">
    <property type="component" value="Unassembled WGS sequence"/>
</dbReference>
<protein>
    <submittedName>
        <fullName evidence="3">Resolvase</fullName>
    </submittedName>
</protein>
<feature type="region of interest" description="Disordered" evidence="1">
    <location>
        <begin position="149"/>
        <end position="179"/>
    </location>
</feature>
<organism evidence="3 4">
    <name type="scientific">Rhodococcus opacus RKJ300 = JCM 13270</name>
    <dbReference type="NCBI Taxonomy" id="1165867"/>
    <lineage>
        <taxon>Bacteria</taxon>
        <taxon>Bacillati</taxon>
        <taxon>Actinomycetota</taxon>
        <taxon>Actinomycetes</taxon>
        <taxon>Mycobacteriales</taxon>
        <taxon>Nocardiaceae</taxon>
        <taxon>Rhodococcus</taxon>
    </lineage>
</organism>
<dbReference type="InterPro" id="IPR006120">
    <property type="entry name" value="Resolvase_HTH_dom"/>
</dbReference>
<sequence>MVTHTREGVTAARARGRTGGRPPKLGPDQIRLARRLHEDGHHTVAQIAALLNVPRTTIYGYLTKKSASTAEHSTRQEVPPAVVERSSRACPTCGHEPVSRAVAAHQRADLAVTWLHPDPCRPRNACHPTPLPPLRTRSPGVRHRVLGLRRRPDPDRRSGRSRRMAHPAAVLSDIRPRTGIPRVAGGHRVWMTGLQAGAHTTRYAERVRSPGRAGHDTGCRSRRPRRRDHLRIVHALGPGAAPLACTAPHPRRPGRGRGPSPDRVRRRHVPRERGPSPDRAGAGRRSHVRAGRHDHPVAVAQMRPHRTHRGGNRADERSVPRRGVSSCAGAPFVLEVASLTHLYPVGETRKALWPRNQRHGLTVDDDQLTPALTMPDRPSTRRDTRRCRSPPCPARAVHSGAADRARRGDREREPPGTAQPVTGHPPVRVLGGRSLRRSEH</sequence>
<feature type="compositionally biased region" description="Basic and acidic residues" evidence="1">
    <location>
        <begin position="202"/>
        <end position="219"/>
    </location>
</feature>
<dbReference type="GO" id="GO:0003677">
    <property type="term" value="F:DNA binding"/>
    <property type="evidence" value="ECO:0007669"/>
    <property type="project" value="InterPro"/>
</dbReference>
<feature type="compositionally biased region" description="Basic residues" evidence="1">
    <location>
        <begin position="220"/>
        <end position="229"/>
    </location>
</feature>
<accession>I0WTZ1</accession>
<feature type="domain" description="Resolvase HTH" evidence="2">
    <location>
        <begin position="20"/>
        <end position="64"/>
    </location>
</feature>
<comment type="caution">
    <text evidence="3">The sequence shown here is derived from an EMBL/GenBank/DDBJ whole genome shotgun (WGS) entry which is preliminary data.</text>
</comment>
<dbReference type="AlphaFoldDB" id="I0WTZ1"/>
<dbReference type="Pfam" id="PF02796">
    <property type="entry name" value="HTH_7"/>
    <property type="match status" value="1"/>
</dbReference>
<evidence type="ECO:0000256" key="1">
    <source>
        <dbReference type="SAM" id="MobiDB-lite"/>
    </source>
</evidence>
<evidence type="ECO:0000313" key="3">
    <source>
        <dbReference type="EMBL" id="EID79857.1"/>
    </source>
</evidence>
<dbReference type="CDD" id="cd00569">
    <property type="entry name" value="HTH_Hin_like"/>
    <property type="match status" value="1"/>
</dbReference>
<feature type="region of interest" description="Disordered" evidence="1">
    <location>
        <begin position="1"/>
        <end position="27"/>
    </location>
</feature>
<name>I0WTZ1_RHOOP</name>
<reference evidence="3 4" key="1">
    <citation type="journal article" date="2012" name="J. Bacteriol.">
        <title>Draft genome sequence of the nitrophenol-degrading actinomycete Rhodococcus imtechensis RKJ300.</title>
        <authorList>
            <person name="Vikram S."/>
            <person name="Kumar S."/>
            <person name="Subramanian S."/>
            <person name="Raghava G.P."/>
        </authorList>
    </citation>
    <scope>NUCLEOTIDE SEQUENCE [LARGE SCALE GENOMIC DNA]</scope>
    <source>
        <strain evidence="3 4">RKJ300</strain>
    </source>
</reference>
<proteinExistence type="predicted"/>
<dbReference type="SUPFAM" id="SSF46689">
    <property type="entry name" value="Homeodomain-like"/>
    <property type="match status" value="1"/>
</dbReference>
<gene>
    <name evidence="3" type="ORF">W59_11026</name>
</gene>
<evidence type="ECO:0000313" key="4">
    <source>
        <dbReference type="Proteomes" id="UP000006447"/>
    </source>
</evidence>
<dbReference type="InterPro" id="IPR009057">
    <property type="entry name" value="Homeodomain-like_sf"/>
</dbReference>
<evidence type="ECO:0000259" key="2">
    <source>
        <dbReference type="Pfam" id="PF02796"/>
    </source>
</evidence>
<dbReference type="EMBL" id="AJJH01000049">
    <property type="protein sequence ID" value="EID79857.1"/>
    <property type="molecule type" value="Genomic_DNA"/>
</dbReference>
<dbReference type="Gene3D" id="1.10.10.60">
    <property type="entry name" value="Homeodomain-like"/>
    <property type="match status" value="1"/>
</dbReference>
<feature type="region of interest" description="Disordered" evidence="1">
    <location>
        <begin position="368"/>
        <end position="440"/>
    </location>
</feature>
<feature type="compositionally biased region" description="Basic and acidic residues" evidence="1">
    <location>
        <begin position="401"/>
        <end position="414"/>
    </location>
</feature>
<dbReference type="GO" id="GO:0000150">
    <property type="term" value="F:DNA strand exchange activity"/>
    <property type="evidence" value="ECO:0007669"/>
    <property type="project" value="InterPro"/>
</dbReference>
<feature type="region of interest" description="Disordered" evidence="1">
    <location>
        <begin position="201"/>
        <end position="324"/>
    </location>
</feature>